<proteinExistence type="predicted"/>
<protein>
    <submittedName>
        <fullName evidence="1">Uncharacterized protein</fullName>
    </submittedName>
</protein>
<accession>A0A932GQ99</accession>
<dbReference type="EMBL" id="JACPSX010000174">
    <property type="protein sequence ID" value="MBI3015196.1"/>
    <property type="molecule type" value="Genomic_DNA"/>
</dbReference>
<dbReference type="AlphaFoldDB" id="A0A932GQ99"/>
<evidence type="ECO:0000313" key="1">
    <source>
        <dbReference type="EMBL" id="MBI3015196.1"/>
    </source>
</evidence>
<evidence type="ECO:0000313" key="2">
    <source>
        <dbReference type="Proteomes" id="UP000741360"/>
    </source>
</evidence>
<gene>
    <name evidence="1" type="ORF">HYY65_09095</name>
</gene>
<comment type="caution">
    <text evidence="1">The sequence shown here is derived from an EMBL/GenBank/DDBJ whole genome shotgun (WGS) entry which is preliminary data.</text>
</comment>
<reference evidence="1" key="1">
    <citation type="submission" date="2020-07" db="EMBL/GenBank/DDBJ databases">
        <title>Huge and variable diversity of episymbiotic CPR bacteria and DPANN archaea in groundwater ecosystems.</title>
        <authorList>
            <person name="He C.Y."/>
            <person name="Keren R."/>
            <person name="Whittaker M."/>
            <person name="Farag I.F."/>
            <person name="Doudna J."/>
            <person name="Cate J.H.D."/>
            <person name="Banfield J.F."/>
        </authorList>
    </citation>
    <scope>NUCLEOTIDE SEQUENCE</scope>
    <source>
        <strain evidence="1">NC_groundwater_717_Ag_S-0.2um_59_8</strain>
    </source>
</reference>
<name>A0A932GQ99_UNCTE</name>
<dbReference type="Proteomes" id="UP000741360">
    <property type="component" value="Unassembled WGS sequence"/>
</dbReference>
<organism evidence="1 2">
    <name type="scientific">Tectimicrobiota bacterium</name>
    <dbReference type="NCBI Taxonomy" id="2528274"/>
    <lineage>
        <taxon>Bacteria</taxon>
        <taxon>Pseudomonadati</taxon>
        <taxon>Nitrospinota/Tectimicrobiota group</taxon>
        <taxon>Candidatus Tectimicrobiota</taxon>
    </lineage>
</organism>
<sequence length="89" mass="9955">MVKGADFGLDFTVHWKVYIVEGREVMAMEVKQKVSLCPECDACPEVEVLHEGRRPVAVRIGEGGEQITLPIGAWNTLVRYVREGILNTL</sequence>